<dbReference type="InterPro" id="IPR000719">
    <property type="entry name" value="Prot_kinase_dom"/>
</dbReference>
<dbReference type="PROSITE" id="PS00108">
    <property type="entry name" value="PROTEIN_KINASE_ST"/>
    <property type="match status" value="1"/>
</dbReference>
<dbReference type="PROSITE" id="PS50011">
    <property type="entry name" value="PROTEIN_KINASE_DOM"/>
    <property type="match status" value="1"/>
</dbReference>
<evidence type="ECO:0000256" key="7">
    <source>
        <dbReference type="ARBA" id="ARBA00047899"/>
    </source>
</evidence>
<evidence type="ECO:0000256" key="3">
    <source>
        <dbReference type="ARBA" id="ARBA00022679"/>
    </source>
</evidence>
<proteinExistence type="inferred from homology"/>
<keyword evidence="3" id="KW-0808">Transferase</keyword>
<keyword evidence="4 9" id="KW-0547">Nucleotide-binding</keyword>
<dbReference type="Gene3D" id="1.10.510.10">
    <property type="entry name" value="Transferase(Phosphotransferase) domain 1"/>
    <property type="match status" value="1"/>
</dbReference>
<dbReference type="CDD" id="cd14132">
    <property type="entry name" value="STKc_CK2_alpha"/>
    <property type="match status" value="1"/>
</dbReference>
<keyword evidence="6 9" id="KW-0067">ATP-binding</keyword>
<dbReference type="EC" id="2.7.11.1" evidence="1"/>
<evidence type="ECO:0000256" key="8">
    <source>
        <dbReference type="ARBA" id="ARBA00048679"/>
    </source>
</evidence>
<dbReference type="InterPro" id="IPR011009">
    <property type="entry name" value="Kinase-like_dom_sf"/>
</dbReference>
<dbReference type="PANTHER" id="PTHR24054:SF0">
    <property type="entry name" value="CASEIN KINASE II SUBUNIT ALPHA"/>
    <property type="match status" value="1"/>
</dbReference>
<organism evidence="12 13">
    <name type="scientific">Tritrichomonas musculus</name>
    <dbReference type="NCBI Taxonomy" id="1915356"/>
    <lineage>
        <taxon>Eukaryota</taxon>
        <taxon>Metamonada</taxon>
        <taxon>Parabasalia</taxon>
        <taxon>Tritrichomonadida</taxon>
        <taxon>Tritrichomonadidae</taxon>
        <taxon>Tritrichomonas</taxon>
    </lineage>
</organism>
<dbReference type="SUPFAM" id="SSF56112">
    <property type="entry name" value="Protein kinase-like (PK-like)"/>
    <property type="match status" value="1"/>
</dbReference>
<dbReference type="InterPro" id="IPR045216">
    <property type="entry name" value="CK2_alpha"/>
</dbReference>
<dbReference type="SMART" id="SM00220">
    <property type="entry name" value="S_TKc"/>
    <property type="match status" value="1"/>
</dbReference>
<sequence>MCALKTSYSPNLKTPTYRLITSSRVYKDANANQYFGDDPFENYEIQYDDIERFELLQPLGSGKYSVVFLGRYDRNNECAVKALRNVPFIKIQREICIHRKVAKIPNVIPLVGVVKDPLTSTISIITKYQKSESPRTLFPKLDLNDIRILMYKLLLSLDNCAKNGIMHRDIKPGNVLISPDKKNLELIDWGLADLYFPEKPYTTHVSTMRYKAPELLLNYQYYDYGVDIWGAGCIMAEMLVKFPFFEGRNLDEMVFQVANVCGSVPILLYVDKYGLTLSQQVLSQMPSNQQPGWDRILQSIRPQKMDNDAISLMKKLLTVDHEERISAAEALNEPFFDPIRKEMMNYACSYQ</sequence>
<feature type="domain" description="Protein kinase" evidence="11">
    <location>
        <begin position="53"/>
        <end position="336"/>
    </location>
</feature>
<keyword evidence="13" id="KW-1185">Reference proteome</keyword>
<evidence type="ECO:0000313" key="12">
    <source>
        <dbReference type="EMBL" id="KAK8842569.1"/>
    </source>
</evidence>
<evidence type="ECO:0000256" key="4">
    <source>
        <dbReference type="ARBA" id="ARBA00022741"/>
    </source>
</evidence>
<comment type="catalytic activity">
    <reaction evidence="7">
        <text>L-threonyl-[protein] + ATP = O-phospho-L-threonyl-[protein] + ADP + H(+)</text>
        <dbReference type="Rhea" id="RHEA:46608"/>
        <dbReference type="Rhea" id="RHEA-COMP:11060"/>
        <dbReference type="Rhea" id="RHEA-COMP:11605"/>
        <dbReference type="ChEBI" id="CHEBI:15378"/>
        <dbReference type="ChEBI" id="CHEBI:30013"/>
        <dbReference type="ChEBI" id="CHEBI:30616"/>
        <dbReference type="ChEBI" id="CHEBI:61977"/>
        <dbReference type="ChEBI" id="CHEBI:456216"/>
        <dbReference type="EC" id="2.7.11.1"/>
    </reaction>
</comment>
<protein>
    <recommendedName>
        <fullName evidence="1">non-specific serine/threonine protein kinase</fullName>
        <ecNumber evidence="1">2.7.11.1</ecNumber>
    </recommendedName>
</protein>
<dbReference type="Proteomes" id="UP001470230">
    <property type="component" value="Unassembled WGS sequence"/>
</dbReference>
<dbReference type="InterPro" id="IPR008271">
    <property type="entry name" value="Ser/Thr_kinase_AS"/>
</dbReference>
<dbReference type="Gene3D" id="3.30.200.20">
    <property type="entry name" value="Phosphorylase Kinase, domain 1"/>
    <property type="match status" value="1"/>
</dbReference>
<gene>
    <name evidence="12" type="ORF">M9Y10_025427</name>
</gene>
<accession>A0ABR2H8P6</accession>
<feature type="binding site" evidence="9">
    <location>
        <position position="81"/>
    </location>
    <ligand>
        <name>ATP</name>
        <dbReference type="ChEBI" id="CHEBI:30616"/>
    </ligand>
</feature>
<keyword evidence="2 10" id="KW-0723">Serine/threonine-protein kinase</keyword>
<dbReference type="PROSITE" id="PS00107">
    <property type="entry name" value="PROTEIN_KINASE_ATP"/>
    <property type="match status" value="1"/>
</dbReference>
<keyword evidence="5" id="KW-0418">Kinase</keyword>
<dbReference type="EMBL" id="JAPFFF010000037">
    <property type="protein sequence ID" value="KAK8842569.1"/>
    <property type="molecule type" value="Genomic_DNA"/>
</dbReference>
<evidence type="ECO:0000259" key="11">
    <source>
        <dbReference type="PROSITE" id="PS50011"/>
    </source>
</evidence>
<comment type="catalytic activity">
    <reaction evidence="8">
        <text>L-seryl-[protein] + ATP = O-phospho-L-seryl-[protein] + ADP + H(+)</text>
        <dbReference type="Rhea" id="RHEA:17989"/>
        <dbReference type="Rhea" id="RHEA-COMP:9863"/>
        <dbReference type="Rhea" id="RHEA-COMP:11604"/>
        <dbReference type="ChEBI" id="CHEBI:15378"/>
        <dbReference type="ChEBI" id="CHEBI:29999"/>
        <dbReference type="ChEBI" id="CHEBI:30616"/>
        <dbReference type="ChEBI" id="CHEBI:83421"/>
        <dbReference type="ChEBI" id="CHEBI:456216"/>
        <dbReference type="EC" id="2.7.11.1"/>
    </reaction>
</comment>
<name>A0ABR2H8P6_9EUKA</name>
<reference evidence="12 13" key="1">
    <citation type="submission" date="2024-04" db="EMBL/GenBank/DDBJ databases">
        <title>Tritrichomonas musculus Genome.</title>
        <authorList>
            <person name="Alves-Ferreira E."/>
            <person name="Grigg M."/>
            <person name="Lorenzi H."/>
            <person name="Galac M."/>
        </authorList>
    </citation>
    <scope>NUCLEOTIDE SEQUENCE [LARGE SCALE GENOMIC DNA]</scope>
    <source>
        <strain evidence="12 13">EAF2021</strain>
    </source>
</reference>
<evidence type="ECO:0000313" key="13">
    <source>
        <dbReference type="Proteomes" id="UP001470230"/>
    </source>
</evidence>
<dbReference type="Pfam" id="PF00069">
    <property type="entry name" value="Pkinase"/>
    <property type="match status" value="1"/>
</dbReference>
<dbReference type="PANTHER" id="PTHR24054">
    <property type="entry name" value="CASEIN KINASE II SUBUNIT ALPHA"/>
    <property type="match status" value="1"/>
</dbReference>
<evidence type="ECO:0000256" key="2">
    <source>
        <dbReference type="ARBA" id="ARBA00022527"/>
    </source>
</evidence>
<evidence type="ECO:0000256" key="10">
    <source>
        <dbReference type="RuleBase" id="RU000304"/>
    </source>
</evidence>
<evidence type="ECO:0000256" key="5">
    <source>
        <dbReference type="ARBA" id="ARBA00022777"/>
    </source>
</evidence>
<evidence type="ECO:0000256" key="9">
    <source>
        <dbReference type="PROSITE-ProRule" id="PRU10141"/>
    </source>
</evidence>
<comment type="caution">
    <text evidence="12">The sequence shown here is derived from an EMBL/GenBank/DDBJ whole genome shotgun (WGS) entry which is preliminary data.</text>
</comment>
<comment type="similarity">
    <text evidence="10">Belongs to the protein kinase superfamily.</text>
</comment>
<evidence type="ECO:0000256" key="6">
    <source>
        <dbReference type="ARBA" id="ARBA00022840"/>
    </source>
</evidence>
<dbReference type="InterPro" id="IPR017441">
    <property type="entry name" value="Protein_kinase_ATP_BS"/>
</dbReference>
<evidence type="ECO:0000256" key="1">
    <source>
        <dbReference type="ARBA" id="ARBA00012513"/>
    </source>
</evidence>